<feature type="domain" description="FHA" evidence="3">
    <location>
        <begin position="353"/>
        <end position="403"/>
    </location>
</feature>
<dbReference type="PANTHER" id="PTHR23308">
    <property type="entry name" value="NUCLEAR INHIBITOR OF PROTEIN PHOSPHATASE-1"/>
    <property type="match status" value="1"/>
</dbReference>
<dbReference type="AlphaFoldDB" id="A0A9D1TAW2"/>
<feature type="transmembrane region" description="Helical" evidence="2">
    <location>
        <begin position="264"/>
        <end position="282"/>
    </location>
</feature>
<dbReference type="InterPro" id="IPR045962">
    <property type="entry name" value="DUF6382"/>
</dbReference>
<reference evidence="4" key="1">
    <citation type="submission" date="2020-10" db="EMBL/GenBank/DDBJ databases">
        <authorList>
            <person name="Gilroy R."/>
        </authorList>
    </citation>
    <scope>NUCLEOTIDE SEQUENCE</scope>
    <source>
        <strain evidence="4">CHK188-20938</strain>
    </source>
</reference>
<keyword evidence="2" id="KW-0472">Membrane</keyword>
<name>A0A9D1TAW2_9FIRM</name>
<dbReference type="Gene3D" id="2.60.200.20">
    <property type="match status" value="1"/>
</dbReference>
<evidence type="ECO:0000256" key="2">
    <source>
        <dbReference type="SAM" id="Phobius"/>
    </source>
</evidence>
<feature type="transmembrane region" description="Helical" evidence="2">
    <location>
        <begin position="239"/>
        <end position="258"/>
    </location>
</feature>
<dbReference type="Pfam" id="PF00498">
    <property type="entry name" value="FHA"/>
    <property type="match status" value="1"/>
</dbReference>
<dbReference type="InterPro" id="IPR000253">
    <property type="entry name" value="FHA_dom"/>
</dbReference>
<dbReference type="PROSITE" id="PS50006">
    <property type="entry name" value="FHA_DOMAIN"/>
    <property type="match status" value="1"/>
</dbReference>
<keyword evidence="2" id="KW-1133">Transmembrane helix</keyword>
<dbReference type="InterPro" id="IPR050923">
    <property type="entry name" value="Cell_Proc_Reg/RNA_Proc"/>
</dbReference>
<keyword evidence="2" id="KW-0812">Transmembrane</keyword>
<dbReference type="EMBL" id="DVOO01000027">
    <property type="protein sequence ID" value="HIV25825.1"/>
    <property type="molecule type" value="Genomic_DNA"/>
</dbReference>
<evidence type="ECO:0000259" key="3">
    <source>
        <dbReference type="PROSITE" id="PS50006"/>
    </source>
</evidence>
<protein>
    <submittedName>
        <fullName evidence="4">FHA domain-containing protein</fullName>
    </submittedName>
</protein>
<evidence type="ECO:0000313" key="5">
    <source>
        <dbReference type="Proteomes" id="UP000824169"/>
    </source>
</evidence>
<sequence length="428" mass="48050">MKVDYRRDLNSNSLVLAAEQQPDIASYQVRMLMANELEGFLPCRVHQMDGSLLFYYDITSRQSLEVLFQHRRVVGKELALLLESLVEALETLKNYLLCMDNLVLNARFIYTDAEKEKIWFCYLPGYGTAFGQQLREFSEFLLPRLDNQDREGVVLGYAFYQLAVKGDFTADAVRALLRGGRESLHAPGEGQGGELREEEPDRSRRNSGPDPTQAETGEAMLESFFRQEEEETPPDWKRAAVPAGAVLVSVLLAAGLAWMGALPAGIGAGAALTAAVCIPYFIRKRKPEKTEEEKQTAVCGGQEEFQEEKEMEEIEEQAEAEKTVYMGPEEKRCQGALIPLAGGRNFLLDRQVILLGKSGQYADLQLPSSAVSRLHARLVWNGETYELGDLNSRNGTWVNETLLGAEQMEPLQDGDKIRFADLTYLYRK</sequence>
<dbReference type="CDD" id="cd00060">
    <property type="entry name" value="FHA"/>
    <property type="match status" value="1"/>
</dbReference>
<feature type="region of interest" description="Disordered" evidence="1">
    <location>
        <begin position="183"/>
        <end position="216"/>
    </location>
</feature>
<gene>
    <name evidence="4" type="ORF">IAB71_08660</name>
</gene>
<organism evidence="4 5">
    <name type="scientific">Candidatus Scatomonas pullistercoris</name>
    <dbReference type="NCBI Taxonomy" id="2840920"/>
    <lineage>
        <taxon>Bacteria</taxon>
        <taxon>Bacillati</taxon>
        <taxon>Bacillota</taxon>
        <taxon>Clostridia</taxon>
        <taxon>Lachnospirales</taxon>
        <taxon>Lachnospiraceae</taxon>
        <taxon>Lachnospiraceae incertae sedis</taxon>
        <taxon>Candidatus Scatomonas</taxon>
    </lineage>
</organism>
<reference evidence="4" key="2">
    <citation type="journal article" date="2021" name="PeerJ">
        <title>Extensive microbial diversity within the chicken gut microbiome revealed by metagenomics and culture.</title>
        <authorList>
            <person name="Gilroy R."/>
            <person name="Ravi A."/>
            <person name="Getino M."/>
            <person name="Pursley I."/>
            <person name="Horton D.L."/>
            <person name="Alikhan N.F."/>
            <person name="Baker D."/>
            <person name="Gharbi K."/>
            <person name="Hall N."/>
            <person name="Watson M."/>
            <person name="Adriaenssens E.M."/>
            <person name="Foster-Nyarko E."/>
            <person name="Jarju S."/>
            <person name="Secka A."/>
            <person name="Antonio M."/>
            <person name="Oren A."/>
            <person name="Chaudhuri R.R."/>
            <person name="La Ragione R."/>
            <person name="Hildebrand F."/>
            <person name="Pallen M.J."/>
        </authorList>
    </citation>
    <scope>NUCLEOTIDE SEQUENCE</scope>
    <source>
        <strain evidence="4">CHK188-20938</strain>
    </source>
</reference>
<comment type="caution">
    <text evidence="4">The sequence shown here is derived from an EMBL/GenBank/DDBJ whole genome shotgun (WGS) entry which is preliminary data.</text>
</comment>
<dbReference type="SMART" id="SM00240">
    <property type="entry name" value="FHA"/>
    <property type="match status" value="1"/>
</dbReference>
<proteinExistence type="predicted"/>
<dbReference type="Pfam" id="PF19909">
    <property type="entry name" value="DUF6382"/>
    <property type="match status" value="1"/>
</dbReference>
<dbReference type="InterPro" id="IPR008984">
    <property type="entry name" value="SMAD_FHA_dom_sf"/>
</dbReference>
<accession>A0A9D1TAW2</accession>
<evidence type="ECO:0000256" key="1">
    <source>
        <dbReference type="SAM" id="MobiDB-lite"/>
    </source>
</evidence>
<dbReference type="Proteomes" id="UP000824169">
    <property type="component" value="Unassembled WGS sequence"/>
</dbReference>
<dbReference type="SUPFAM" id="SSF49879">
    <property type="entry name" value="SMAD/FHA domain"/>
    <property type="match status" value="1"/>
</dbReference>
<evidence type="ECO:0000313" key="4">
    <source>
        <dbReference type="EMBL" id="HIV25825.1"/>
    </source>
</evidence>